<dbReference type="RefSeq" id="WP_106203925.1">
    <property type="nucleotide sequence ID" value="NZ_PVTD01000002.1"/>
</dbReference>
<dbReference type="OrthoDB" id="9788260at2"/>
<dbReference type="InterPro" id="IPR051044">
    <property type="entry name" value="MAG_DAG_Lipase"/>
</dbReference>
<dbReference type="AlphaFoldDB" id="A0A2T0RV21"/>
<feature type="domain" description="Serine aminopeptidase S33" evidence="1">
    <location>
        <begin position="42"/>
        <end position="294"/>
    </location>
</feature>
<dbReference type="Proteomes" id="UP000239480">
    <property type="component" value="Unassembled WGS sequence"/>
</dbReference>
<gene>
    <name evidence="2" type="ORF">CLV78_102162</name>
</gene>
<name>A0A2T0RV21_9RHOB</name>
<comment type="caution">
    <text evidence="2">The sequence shown here is derived from an EMBL/GenBank/DDBJ whole genome shotgun (WGS) entry which is preliminary data.</text>
</comment>
<proteinExistence type="predicted"/>
<dbReference type="SUPFAM" id="SSF53474">
    <property type="entry name" value="alpha/beta-Hydrolases"/>
    <property type="match status" value="1"/>
</dbReference>
<keyword evidence="3" id="KW-1185">Reference proteome</keyword>
<evidence type="ECO:0000313" key="2">
    <source>
        <dbReference type="EMBL" id="PRY24988.1"/>
    </source>
</evidence>
<reference evidence="2 3" key="1">
    <citation type="submission" date="2018-03" db="EMBL/GenBank/DDBJ databases">
        <title>Genomic Encyclopedia of Archaeal and Bacterial Type Strains, Phase II (KMG-II): from individual species to whole genera.</title>
        <authorList>
            <person name="Goeker M."/>
        </authorList>
    </citation>
    <scope>NUCLEOTIDE SEQUENCE [LARGE SCALE GENOMIC DNA]</scope>
    <source>
        <strain evidence="2 3">DSM 29328</strain>
    </source>
</reference>
<dbReference type="Gene3D" id="3.40.50.1820">
    <property type="entry name" value="alpha/beta hydrolase"/>
    <property type="match status" value="1"/>
</dbReference>
<dbReference type="EMBL" id="PVTD01000002">
    <property type="protein sequence ID" value="PRY24988.1"/>
    <property type="molecule type" value="Genomic_DNA"/>
</dbReference>
<organism evidence="2 3">
    <name type="scientific">Aliiruegeria haliotis</name>
    <dbReference type="NCBI Taxonomy" id="1280846"/>
    <lineage>
        <taxon>Bacteria</taxon>
        <taxon>Pseudomonadati</taxon>
        <taxon>Pseudomonadota</taxon>
        <taxon>Alphaproteobacteria</taxon>
        <taxon>Rhodobacterales</taxon>
        <taxon>Roseobacteraceae</taxon>
        <taxon>Aliiruegeria</taxon>
    </lineage>
</organism>
<dbReference type="Pfam" id="PF12146">
    <property type="entry name" value="Hydrolase_4"/>
    <property type="match status" value="1"/>
</dbReference>
<dbReference type="InterPro" id="IPR022742">
    <property type="entry name" value="Hydrolase_4"/>
</dbReference>
<evidence type="ECO:0000313" key="3">
    <source>
        <dbReference type="Proteomes" id="UP000239480"/>
    </source>
</evidence>
<dbReference type="InterPro" id="IPR029058">
    <property type="entry name" value="AB_hydrolase_fold"/>
</dbReference>
<sequence>MEPAPFHHDIAAAPEGARAFWVTAPDGVRLRLALLAPPPDTSRGTVLLFPGRTEYVEKYGPAATAFLARGFACLSLDWRGQGLTDRPLGDPATGHVARFSEYQTDVAEVIGAARALKLPEPYFLLGHSMGGGIGLRALHKGLPVKAAAFTGPMWGIALPAVFRPIAQLLAALTHSSGFGHTYVPSTKPGTYVLDAPFADNTLTTDPEMYGWMRRQLETHPELALGGPSMTWLNEALKELRQLRSLAPPAVPCLTWIGTNERIVEIEAVRRLMRNWPGGTLKEVEGAEHELMMEPPAIRDAFFDAAAEHFAAS</sequence>
<evidence type="ECO:0000259" key="1">
    <source>
        <dbReference type="Pfam" id="PF12146"/>
    </source>
</evidence>
<dbReference type="PANTHER" id="PTHR11614">
    <property type="entry name" value="PHOSPHOLIPASE-RELATED"/>
    <property type="match status" value="1"/>
</dbReference>
<accession>A0A2T0RV21</accession>
<protein>
    <submittedName>
        <fullName evidence="2">Lysophospholipase</fullName>
    </submittedName>
</protein>